<protein>
    <submittedName>
        <fullName evidence="9">DUF2029 domain-containing protein</fullName>
    </submittedName>
</protein>
<feature type="transmembrane region" description="Helical" evidence="8">
    <location>
        <begin position="271"/>
        <end position="294"/>
    </location>
</feature>
<feature type="transmembrane region" description="Helical" evidence="8">
    <location>
        <begin position="12"/>
        <end position="33"/>
    </location>
</feature>
<keyword evidence="6 8" id="KW-0472">Membrane</keyword>
<evidence type="ECO:0000256" key="3">
    <source>
        <dbReference type="ARBA" id="ARBA00022679"/>
    </source>
</evidence>
<sequence length="395" mass="42533">MPETRRDDSGETLKLLAHVAPLFALSYAVLWFANLDLSHAIPRDGTTLVVGRDFLNFWMAARASWAADPQRFYDLATYQAEVARMVGPGYLGQVWSYPPSIMLVAAPFAGLPYLPALALWTVLGPLVLFLSVRTWIADRQLQIALLLSPAAVFCVISGQFAFLATAVILNVLRLRQSRPWLAGALLGLLTLKPQLGLFFPVMLIAARDWRVIGGAIASAAGIVVATAMLWGVEPWLAYWTLGMPTQSRVLSDPQVLGGPFMPTVFMNLRSAGVATSVAGWAQAAAALVAVAMIAWRFRSRPSAADWSANALFLAAGVFGTPYLMSYDTLPLTAAALLALPTGRTGRLLVLATYFLTLLQLVCGGLHLPGPALIPLALALYLAKQAASSTWVDQRN</sequence>
<reference evidence="9" key="1">
    <citation type="submission" date="2022-05" db="EMBL/GenBank/DDBJ databases">
        <authorList>
            <person name="Jo J.-H."/>
            <person name="Im W.-T."/>
        </authorList>
    </citation>
    <scope>NUCLEOTIDE SEQUENCE</scope>
    <source>
        <strain evidence="9">RG327</strain>
    </source>
</reference>
<evidence type="ECO:0000256" key="4">
    <source>
        <dbReference type="ARBA" id="ARBA00022692"/>
    </source>
</evidence>
<feature type="transmembrane region" description="Helical" evidence="8">
    <location>
        <begin position="113"/>
        <end position="132"/>
    </location>
</feature>
<feature type="transmembrane region" description="Helical" evidence="8">
    <location>
        <begin position="180"/>
        <end position="204"/>
    </location>
</feature>
<evidence type="ECO:0000256" key="2">
    <source>
        <dbReference type="ARBA" id="ARBA00022475"/>
    </source>
</evidence>
<accession>A0ABT0RCV8</accession>
<feature type="transmembrane region" description="Helical" evidence="8">
    <location>
        <begin position="144"/>
        <end position="168"/>
    </location>
</feature>
<keyword evidence="2" id="KW-1003">Cell membrane</keyword>
<feature type="transmembrane region" description="Helical" evidence="8">
    <location>
        <begin position="306"/>
        <end position="324"/>
    </location>
</feature>
<keyword evidence="5 8" id="KW-1133">Transmembrane helix</keyword>
<organism evidence="9 10">
    <name type="scientific">Sphingomonas anseongensis</name>
    <dbReference type="NCBI Taxonomy" id="2908207"/>
    <lineage>
        <taxon>Bacteria</taxon>
        <taxon>Pseudomonadati</taxon>
        <taxon>Pseudomonadota</taxon>
        <taxon>Alphaproteobacteria</taxon>
        <taxon>Sphingomonadales</taxon>
        <taxon>Sphingomonadaceae</taxon>
        <taxon>Sphingomonas</taxon>
    </lineage>
</organism>
<name>A0ABT0RCV8_9SPHN</name>
<comment type="subcellular location">
    <subcellularLocation>
        <location evidence="1">Cell membrane</location>
        <topology evidence="1">Multi-pass membrane protein</topology>
    </subcellularLocation>
</comment>
<dbReference type="Pfam" id="PF09594">
    <property type="entry name" value="GT87"/>
    <property type="match status" value="1"/>
</dbReference>
<evidence type="ECO:0000313" key="9">
    <source>
        <dbReference type="EMBL" id="MCL6678066.1"/>
    </source>
</evidence>
<keyword evidence="10" id="KW-1185">Reference proteome</keyword>
<evidence type="ECO:0000256" key="5">
    <source>
        <dbReference type="ARBA" id="ARBA00022989"/>
    </source>
</evidence>
<dbReference type="Proteomes" id="UP001165343">
    <property type="component" value="Unassembled WGS sequence"/>
</dbReference>
<evidence type="ECO:0000256" key="7">
    <source>
        <dbReference type="ARBA" id="ARBA00024033"/>
    </source>
</evidence>
<dbReference type="EMBL" id="JAMGBC010000001">
    <property type="protein sequence ID" value="MCL6678066.1"/>
    <property type="molecule type" value="Genomic_DNA"/>
</dbReference>
<dbReference type="RefSeq" id="WP_249867041.1">
    <property type="nucleotide sequence ID" value="NZ_JAMGBC010000001.1"/>
</dbReference>
<keyword evidence="4 8" id="KW-0812">Transmembrane</keyword>
<feature type="transmembrane region" description="Helical" evidence="8">
    <location>
        <begin position="211"/>
        <end position="232"/>
    </location>
</feature>
<evidence type="ECO:0000313" key="10">
    <source>
        <dbReference type="Proteomes" id="UP001165343"/>
    </source>
</evidence>
<comment type="caution">
    <text evidence="9">The sequence shown here is derived from an EMBL/GenBank/DDBJ whole genome shotgun (WGS) entry which is preliminary data.</text>
</comment>
<comment type="similarity">
    <text evidence="7">Belongs to the glycosyltransferase 87 family.</text>
</comment>
<dbReference type="InterPro" id="IPR018584">
    <property type="entry name" value="GT87"/>
</dbReference>
<evidence type="ECO:0000256" key="6">
    <source>
        <dbReference type="ARBA" id="ARBA00023136"/>
    </source>
</evidence>
<keyword evidence="3" id="KW-0808">Transferase</keyword>
<gene>
    <name evidence="9" type="ORF">LZ519_01850</name>
</gene>
<proteinExistence type="inferred from homology"/>
<evidence type="ECO:0000256" key="8">
    <source>
        <dbReference type="SAM" id="Phobius"/>
    </source>
</evidence>
<evidence type="ECO:0000256" key="1">
    <source>
        <dbReference type="ARBA" id="ARBA00004651"/>
    </source>
</evidence>